<dbReference type="EMBL" id="AWSE01000082">
    <property type="protein sequence ID" value="ERH23793.1"/>
    <property type="molecule type" value="Genomic_DNA"/>
</dbReference>
<keyword evidence="3" id="KW-1185">Reference proteome</keyword>
<dbReference type="Proteomes" id="UP000016536">
    <property type="component" value="Unassembled WGS sequence"/>
</dbReference>
<name>U1RVW5_9ACTO</name>
<sequence length="48" mass="5226">MRRLGWSSSSMVMVKRCMTPMAVMARGSEGASPGPEVWLGRQRPTGTT</sequence>
<organism evidence="2 3">
    <name type="scientific">Actinomyces johnsonii F0542</name>
    <dbReference type="NCBI Taxonomy" id="1321818"/>
    <lineage>
        <taxon>Bacteria</taxon>
        <taxon>Bacillati</taxon>
        <taxon>Actinomycetota</taxon>
        <taxon>Actinomycetes</taxon>
        <taxon>Actinomycetales</taxon>
        <taxon>Actinomycetaceae</taxon>
        <taxon>Actinomyces</taxon>
    </lineage>
</organism>
<dbReference type="HOGENOM" id="CLU_3148542_0_0_11"/>
<reference evidence="2 3" key="1">
    <citation type="submission" date="2013-08" db="EMBL/GenBank/DDBJ databases">
        <authorList>
            <person name="Weinstock G."/>
            <person name="Sodergren E."/>
            <person name="Wylie T."/>
            <person name="Fulton L."/>
            <person name="Fulton R."/>
            <person name="Fronick C."/>
            <person name="O'Laughlin M."/>
            <person name="Godfrey J."/>
            <person name="Miner T."/>
            <person name="Herter B."/>
            <person name="Appelbaum E."/>
            <person name="Cordes M."/>
            <person name="Lek S."/>
            <person name="Wollam A."/>
            <person name="Pepin K.H."/>
            <person name="Palsikar V.B."/>
            <person name="Mitreva M."/>
            <person name="Wilson R.K."/>
        </authorList>
    </citation>
    <scope>NUCLEOTIDE SEQUENCE [LARGE SCALE GENOMIC DNA]</scope>
    <source>
        <strain evidence="2 3">F0542</strain>
    </source>
</reference>
<comment type="caution">
    <text evidence="2">The sequence shown here is derived from an EMBL/GenBank/DDBJ whole genome shotgun (WGS) entry which is preliminary data.</text>
</comment>
<gene>
    <name evidence="2" type="ORF">HMPREF1979_01661</name>
</gene>
<evidence type="ECO:0000313" key="3">
    <source>
        <dbReference type="Proteomes" id="UP000016536"/>
    </source>
</evidence>
<dbReference type="AlphaFoldDB" id="U1RVW5"/>
<evidence type="ECO:0000313" key="2">
    <source>
        <dbReference type="EMBL" id="ERH23793.1"/>
    </source>
</evidence>
<proteinExistence type="predicted"/>
<accession>U1RVW5</accession>
<evidence type="ECO:0000256" key="1">
    <source>
        <dbReference type="SAM" id="MobiDB-lite"/>
    </source>
</evidence>
<protein>
    <submittedName>
        <fullName evidence="2">Uncharacterized protein</fullName>
    </submittedName>
</protein>
<feature type="region of interest" description="Disordered" evidence="1">
    <location>
        <begin position="26"/>
        <end position="48"/>
    </location>
</feature>